<dbReference type="AlphaFoldDB" id="A0A2N1PLC2"/>
<evidence type="ECO:0000256" key="2">
    <source>
        <dbReference type="ARBA" id="ARBA00012438"/>
    </source>
</evidence>
<dbReference type="SMART" id="SM00387">
    <property type="entry name" value="HATPase_c"/>
    <property type="match status" value="1"/>
</dbReference>
<accession>A0A2N1PLC2</accession>
<organism evidence="6 7">
    <name type="scientific">Candidatus Wallbacteria bacterium HGW-Wallbacteria-1</name>
    <dbReference type="NCBI Taxonomy" id="2013854"/>
    <lineage>
        <taxon>Bacteria</taxon>
        <taxon>Candidatus Walliibacteriota</taxon>
    </lineage>
</organism>
<evidence type="ECO:0000256" key="1">
    <source>
        <dbReference type="ARBA" id="ARBA00000085"/>
    </source>
</evidence>
<comment type="catalytic activity">
    <reaction evidence="1">
        <text>ATP + protein L-histidine = ADP + protein N-phospho-L-histidine.</text>
        <dbReference type="EC" id="2.7.13.3"/>
    </reaction>
</comment>
<dbReference type="InterPro" id="IPR005467">
    <property type="entry name" value="His_kinase_dom"/>
</dbReference>
<keyword evidence="3" id="KW-0808">Transferase</keyword>
<dbReference type="EMBL" id="PGXC01000024">
    <property type="protein sequence ID" value="PKK89148.1"/>
    <property type="molecule type" value="Genomic_DNA"/>
</dbReference>
<dbReference type="GO" id="GO:0030295">
    <property type="term" value="F:protein kinase activator activity"/>
    <property type="evidence" value="ECO:0007669"/>
    <property type="project" value="TreeGrafter"/>
</dbReference>
<evidence type="ECO:0000313" key="6">
    <source>
        <dbReference type="EMBL" id="PKK89148.1"/>
    </source>
</evidence>
<dbReference type="PRINTS" id="PR00344">
    <property type="entry name" value="BCTRLSENSOR"/>
</dbReference>
<evidence type="ECO:0000313" key="7">
    <source>
        <dbReference type="Proteomes" id="UP000233256"/>
    </source>
</evidence>
<dbReference type="Pfam" id="PF02518">
    <property type="entry name" value="HATPase_c"/>
    <property type="match status" value="1"/>
</dbReference>
<dbReference type="InterPro" id="IPR004358">
    <property type="entry name" value="Sig_transdc_His_kin-like_C"/>
</dbReference>
<feature type="domain" description="Histidine kinase" evidence="5">
    <location>
        <begin position="168"/>
        <end position="380"/>
    </location>
</feature>
<dbReference type="InterPro" id="IPR003594">
    <property type="entry name" value="HATPase_dom"/>
</dbReference>
<dbReference type="Gene3D" id="3.30.565.10">
    <property type="entry name" value="Histidine kinase-like ATPase, C-terminal domain"/>
    <property type="match status" value="1"/>
</dbReference>
<gene>
    <name evidence="6" type="ORF">CVV64_15690</name>
</gene>
<dbReference type="GO" id="GO:0000156">
    <property type="term" value="F:phosphorelay response regulator activity"/>
    <property type="evidence" value="ECO:0007669"/>
    <property type="project" value="TreeGrafter"/>
</dbReference>
<dbReference type="SUPFAM" id="SSF55874">
    <property type="entry name" value="ATPase domain of HSP90 chaperone/DNA topoisomerase II/histidine kinase"/>
    <property type="match status" value="1"/>
</dbReference>
<proteinExistence type="predicted"/>
<evidence type="ECO:0000259" key="5">
    <source>
        <dbReference type="PROSITE" id="PS50109"/>
    </source>
</evidence>
<comment type="caution">
    <text evidence="6">The sequence shown here is derived from an EMBL/GenBank/DDBJ whole genome shotgun (WGS) entry which is preliminary data.</text>
</comment>
<reference evidence="6 7" key="1">
    <citation type="journal article" date="2017" name="ISME J.">
        <title>Potential for microbial H2 and metal transformations associated with novel bacteria and archaea in deep terrestrial subsurface sediments.</title>
        <authorList>
            <person name="Hernsdorf A.W."/>
            <person name="Amano Y."/>
            <person name="Miyakawa K."/>
            <person name="Ise K."/>
            <person name="Suzuki Y."/>
            <person name="Anantharaman K."/>
            <person name="Probst A."/>
            <person name="Burstein D."/>
            <person name="Thomas B.C."/>
            <person name="Banfield J.F."/>
        </authorList>
    </citation>
    <scope>NUCLEOTIDE SEQUENCE [LARGE SCALE GENOMIC DNA]</scope>
    <source>
        <strain evidence="6">HGW-Wallbacteria-1</strain>
    </source>
</reference>
<evidence type="ECO:0000256" key="3">
    <source>
        <dbReference type="ARBA" id="ARBA00022679"/>
    </source>
</evidence>
<protein>
    <recommendedName>
        <fullName evidence="2">histidine kinase</fullName>
        <ecNumber evidence="2">2.7.13.3</ecNumber>
    </recommendedName>
</protein>
<sequence>MPETHFASPQRKTPSEISQMVTMVSNSELLTEIMKLSSGLLAVLNEDRQILAVNESFLHEMGISDPSSALGLRPGEAMQCIYSSTMDAGCGTSKYCSTCGAAIAIVSSLVRNSPVERDCCITLGSDKKKKDLYFSVRCAPVRIGEEKFLLLFLQDTTKLQQWAALERIFFHDLNNLISAIVGKSELIAFEETMAGKNSLATEIVDLSMRLSNEVNIQQSLLANGSGILNPSFRNISIKKLFRDLSDFFTAHPSAIGKRIFFPMNVDETLLKSDFSLIFRILTNMLLNALEASQTNDEVRIWAESKTPADISFKVWNRAAIPAEIALRVFQRNFSTKSDSGRGLGTYSMKLFGEKILGGKVDFTSEPELGTTFIFTLPTSPPL</sequence>
<dbReference type="InterPro" id="IPR036890">
    <property type="entry name" value="HATPase_C_sf"/>
</dbReference>
<dbReference type="GO" id="GO:0007234">
    <property type="term" value="P:osmosensory signaling via phosphorelay pathway"/>
    <property type="evidence" value="ECO:0007669"/>
    <property type="project" value="TreeGrafter"/>
</dbReference>
<dbReference type="Proteomes" id="UP000233256">
    <property type="component" value="Unassembled WGS sequence"/>
</dbReference>
<dbReference type="PANTHER" id="PTHR42878">
    <property type="entry name" value="TWO-COMPONENT HISTIDINE KINASE"/>
    <property type="match status" value="1"/>
</dbReference>
<dbReference type="GO" id="GO:0004673">
    <property type="term" value="F:protein histidine kinase activity"/>
    <property type="evidence" value="ECO:0007669"/>
    <property type="project" value="UniProtKB-EC"/>
</dbReference>
<dbReference type="EC" id="2.7.13.3" evidence="2"/>
<evidence type="ECO:0000256" key="4">
    <source>
        <dbReference type="ARBA" id="ARBA00022777"/>
    </source>
</evidence>
<dbReference type="PANTHER" id="PTHR42878:SF14">
    <property type="entry name" value="OSMOLARITY TWO-COMPONENT SYSTEM PROTEIN SSK1"/>
    <property type="match status" value="1"/>
</dbReference>
<keyword evidence="4" id="KW-0418">Kinase</keyword>
<dbReference type="PROSITE" id="PS50109">
    <property type="entry name" value="HIS_KIN"/>
    <property type="match status" value="1"/>
</dbReference>
<dbReference type="InterPro" id="IPR050351">
    <property type="entry name" value="BphY/WalK/GraS-like"/>
</dbReference>
<name>A0A2N1PLC2_9BACT</name>